<dbReference type="InterPro" id="IPR002078">
    <property type="entry name" value="Sigma_54_int"/>
</dbReference>
<feature type="domain" description="Sigma-54 factor interaction" evidence="11">
    <location>
        <begin position="231"/>
        <end position="455"/>
    </location>
</feature>
<dbReference type="PANTHER" id="PTHR32071">
    <property type="entry name" value="TRANSCRIPTIONAL REGULATORY PROTEIN"/>
    <property type="match status" value="1"/>
</dbReference>
<dbReference type="PROSITE" id="PS50045">
    <property type="entry name" value="SIGMA54_INTERACT_4"/>
    <property type="match status" value="1"/>
</dbReference>
<comment type="caution">
    <text evidence="13">The sequence shown here is derived from an EMBL/GenBank/DDBJ whole genome shotgun (WGS) entry which is preliminary data.</text>
</comment>
<keyword evidence="9" id="KW-0804">Transcription</keyword>
<dbReference type="InterPro" id="IPR027417">
    <property type="entry name" value="P-loop_NTPase"/>
</dbReference>
<dbReference type="SUPFAM" id="SSF52540">
    <property type="entry name" value="P-loop containing nucleoside triphosphate hydrolases"/>
    <property type="match status" value="1"/>
</dbReference>
<sequence length="534" mass="60389">MRLAIDCVERVGVAEDILELLVQKAINLEGIELQKLPDDKGIIYLRTENVAPNIQTDLQKIIRKIDGVTKVQSVYHLPQERKNLELQAVLEALPNPVLSLDLEGNIEFANKQALNLLLPSYKSSLPKRKQAQFHSLVGIPLNEILVNLNKTKWYSAFLAQATLAKNNTIQPISHPIAFNNQVWRIDLLPIEMWETSQNIPLGYVVALQSQQAMQLDLHQFMANQNSDFDSIIAKSPKMKTAVEQAKKFAMLKAPLLIQGETGTGKDLFAQACHQFSFRRNQKFVAVNCAGLPENDAESEMFGYHSPEKESMGFFEYANGGTVLLDNVAELSLEMQGKLLRFLNGGIFRRVGEDREIQVDVRVICTSQKPLSQLVAEGKIREDLYHRLNVLILNLPPLRERQGDFPLLVAHFVAQISLQLGIQKPEYDEQFIRHLQGYYWAGNLRELHNALYRGCILGANPLRIDNLELPDEMVIDLPTTTALEQASLEELVNNFEASLLRKFYAEYPSTRKLAQRLGVSHTAIANKLRQHGINK</sequence>
<dbReference type="Pfam" id="PF25601">
    <property type="entry name" value="AAA_lid_14"/>
    <property type="match status" value="1"/>
</dbReference>
<keyword evidence="4" id="KW-0547">Nucleotide-binding</keyword>
<dbReference type="NCBIfam" id="TIGR04381">
    <property type="entry name" value="HTH_TypR"/>
    <property type="match status" value="1"/>
</dbReference>
<dbReference type="InterPro" id="IPR000014">
    <property type="entry name" value="PAS"/>
</dbReference>
<dbReference type="CDD" id="cd00009">
    <property type="entry name" value="AAA"/>
    <property type="match status" value="1"/>
</dbReference>
<evidence type="ECO:0000313" key="13">
    <source>
        <dbReference type="EMBL" id="RPE85948.1"/>
    </source>
</evidence>
<keyword evidence="7" id="KW-0805">Transcription regulation</keyword>
<evidence type="ECO:0000256" key="6">
    <source>
        <dbReference type="ARBA" id="ARBA00022840"/>
    </source>
</evidence>
<keyword evidence="2" id="KW-0963">Cytoplasm</keyword>
<dbReference type="PROSITE" id="PS00675">
    <property type="entry name" value="SIGMA54_INTERACT_1"/>
    <property type="match status" value="1"/>
</dbReference>
<dbReference type="InterPro" id="IPR009057">
    <property type="entry name" value="Homeodomain-like_sf"/>
</dbReference>
<dbReference type="Pfam" id="PF18024">
    <property type="entry name" value="HTH_50"/>
    <property type="match status" value="1"/>
</dbReference>
<name>A0A3N4VSF1_9PAST</name>
<dbReference type="GO" id="GO:0005524">
    <property type="term" value="F:ATP binding"/>
    <property type="evidence" value="ECO:0007669"/>
    <property type="project" value="UniProtKB-KW"/>
</dbReference>
<dbReference type="Pfam" id="PF00158">
    <property type="entry name" value="Sigma54_activat"/>
    <property type="match status" value="1"/>
</dbReference>
<dbReference type="Proteomes" id="UP000281691">
    <property type="component" value="Unassembled WGS sequence"/>
</dbReference>
<dbReference type="Gene3D" id="1.10.8.60">
    <property type="match status" value="1"/>
</dbReference>
<keyword evidence="5" id="KW-0058">Aromatic hydrocarbons catabolism</keyword>
<keyword evidence="6" id="KW-0067">ATP-binding</keyword>
<evidence type="ECO:0000256" key="4">
    <source>
        <dbReference type="ARBA" id="ARBA00022741"/>
    </source>
</evidence>
<dbReference type="SUPFAM" id="SSF46689">
    <property type="entry name" value="Homeodomain-like"/>
    <property type="match status" value="1"/>
</dbReference>
<dbReference type="Gene3D" id="3.30.70.260">
    <property type="match status" value="1"/>
</dbReference>
<evidence type="ECO:0000256" key="8">
    <source>
        <dbReference type="ARBA" id="ARBA00023125"/>
    </source>
</evidence>
<dbReference type="GO" id="GO:0006355">
    <property type="term" value="P:regulation of DNA-templated transcription"/>
    <property type="evidence" value="ECO:0007669"/>
    <property type="project" value="InterPro"/>
</dbReference>
<evidence type="ECO:0000256" key="5">
    <source>
        <dbReference type="ARBA" id="ARBA00022797"/>
    </source>
</evidence>
<evidence type="ECO:0000256" key="10">
    <source>
        <dbReference type="ARBA" id="ARBA00029500"/>
    </source>
</evidence>
<keyword evidence="14" id="KW-1185">Reference proteome</keyword>
<evidence type="ECO:0000313" key="14">
    <source>
        <dbReference type="Proteomes" id="UP000281691"/>
    </source>
</evidence>
<comment type="subcellular location">
    <subcellularLocation>
        <location evidence="1">Cytoplasm</location>
    </subcellularLocation>
</comment>
<protein>
    <recommendedName>
        <fullName evidence="10">HTH-type transcriptional regulatory protein TyrR</fullName>
    </recommendedName>
</protein>
<dbReference type="PROSITE" id="PS51671">
    <property type="entry name" value="ACT"/>
    <property type="match status" value="1"/>
</dbReference>
<dbReference type="SMART" id="SM00382">
    <property type="entry name" value="AAA"/>
    <property type="match status" value="1"/>
</dbReference>
<evidence type="ECO:0000256" key="1">
    <source>
        <dbReference type="ARBA" id="ARBA00004496"/>
    </source>
</evidence>
<dbReference type="InterPro" id="IPR003593">
    <property type="entry name" value="AAA+_ATPase"/>
</dbReference>
<dbReference type="PANTHER" id="PTHR32071:SF3">
    <property type="entry name" value="HTH-TYPE TRANSCRIPTIONAL REGULATORY PROTEIN TYRR"/>
    <property type="match status" value="1"/>
</dbReference>
<dbReference type="InterPro" id="IPR030828">
    <property type="entry name" value="HTH_TyrR"/>
</dbReference>
<dbReference type="Pfam" id="PF13188">
    <property type="entry name" value="PAS_8"/>
    <property type="match status" value="1"/>
</dbReference>
<dbReference type="Gene3D" id="3.30.450.20">
    <property type="entry name" value="PAS domain"/>
    <property type="match status" value="1"/>
</dbReference>
<dbReference type="Gene3D" id="3.40.50.300">
    <property type="entry name" value="P-loop containing nucleotide triphosphate hydrolases"/>
    <property type="match status" value="1"/>
</dbReference>
<gene>
    <name evidence="13" type="ORF">EDC46_0337</name>
</gene>
<dbReference type="InterPro" id="IPR002912">
    <property type="entry name" value="ACT_dom"/>
</dbReference>
<proteinExistence type="predicted"/>
<reference evidence="13 14" key="1">
    <citation type="submission" date="2018-11" db="EMBL/GenBank/DDBJ databases">
        <title>Genomic Encyclopedia of Type Strains, Phase IV (KMG-IV): sequencing the most valuable type-strain genomes for metagenomic binning, comparative biology and taxonomic classification.</title>
        <authorList>
            <person name="Goeker M."/>
        </authorList>
    </citation>
    <scope>NUCLEOTIDE SEQUENCE [LARGE SCALE GENOMIC DNA]</scope>
    <source>
        <strain evidence="13 14">DSM 27238</strain>
    </source>
</reference>
<dbReference type="OrthoDB" id="9804019at2"/>
<evidence type="ECO:0000256" key="9">
    <source>
        <dbReference type="ARBA" id="ARBA00023163"/>
    </source>
</evidence>
<dbReference type="Gene3D" id="1.10.10.60">
    <property type="entry name" value="Homeodomain-like"/>
    <property type="match status" value="1"/>
</dbReference>
<evidence type="ECO:0000256" key="3">
    <source>
        <dbReference type="ARBA" id="ARBA00022491"/>
    </source>
</evidence>
<dbReference type="FunFam" id="3.40.50.300:FF:000006">
    <property type="entry name" value="DNA-binding transcriptional regulator NtrC"/>
    <property type="match status" value="1"/>
</dbReference>
<evidence type="ECO:0000259" key="12">
    <source>
        <dbReference type="PROSITE" id="PS51671"/>
    </source>
</evidence>
<dbReference type="GO" id="GO:0005737">
    <property type="term" value="C:cytoplasm"/>
    <property type="evidence" value="ECO:0007669"/>
    <property type="project" value="UniProtKB-SubCell"/>
</dbReference>
<dbReference type="EMBL" id="RKQP01000001">
    <property type="protein sequence ID" value="RPE85948.1"/>
    <property type="molecule type" value="Genomic_DNA"/>
</dbReference>
<evidence type="ECO:0000256" key="7">
    <source>
        <dbReference type="ARBA" id="ARBA00023015"/>
    </source>
</evidence>
<evidence type="ECO:0000256" key="2">
    <source>
        <dbReference type="ARBA" id="ARBA00022490"/>
    </source>
</evidence>
<accession>A0A3N4VSF1</accession>
<organism evidence="13 14">
    <name type="scientific">Vespertiliibacter pulmonis</name>
    <dbReference type="NCBI Taxonomy" id="1443036"/>
    <lineage>
        <taxon>Bacteria</taxon>
        <taxon>Pseudomonadati</taxon>
        <taxon>Pseudomonadota</taxon>
        <taxon>Gammaproteobacteria</taxon>
        <taxon>Pasteurellales</taxon>
        <taxon>Pasteurellaceae</taxon>
        <taxon>Vespertiliibacter</taxon>
    </lineage>
</organism>
<feature type="domain" description="ACT" evidence="12">
    <location>
        <begin position="2"/>
        <end position="76"/>
    </location>
</feature>
<dbReference type="InterPro" id="IPR025662">
    <property type="entry name" value="Sigma_54_int_dom_ATP-bd_1"/>
</dbReference>
<dbReference type="AlphaFoldDB" id="A0A3N4VSF1"/>
<dbReference type="InterPro" id="IPR058031">
    <property type="entry name" value="AAA_lid_NorR"/>
</dbReference>
<keyword evidence="3" id="KW-0678">Repressor</keyword>
<evidence type="ECO:0000259" key="11">
    <source>
        <dbReference type="PROSITE" id="PS50045"/>
    </source>
</evidence>
<keyword evidence="8" id="KW-0238">DNA-binding</keyword>
<dbReference type="GO" id="GO:0003677">
    <property type="term" value="F:DNA binding"/>
    <property type="evidence" value="ECO:0007669"/>
    <property type="project" value="UniProtKB-KW"/>
</dbReference>